<name>A0A1G7NVX4_9BRAD</name>
<dbReference type="AlphaFoldDB" id="A0A1G7NVX4"/>
<organism evidence="1 2">
    <name type="scientific">Bradyrhizobium brasilense</name>
    <dbReference type="NCBI Taxonomy" id="1419277"/>
    <lineage>
        <taxon>Bacteria</taxon>
        <taxon>Pseudomonadati</taxon>
        <taxon>Pseudomonadota</taxon>
        <taxon>Alphaproteobacteria</taxon>
        <taxon>Hyphomicrobiales</taxon>
        <taxon>Nitrobacteraceae</taxon>
        <taxon>Bradyrhizobium</taxon>
    </lineage>
</organism>
<sequence length="143" mass="16304">MNEQFQALPIDHQHAIVAYPLVFMHDASITTDQWLRFVRRRCRGSSPETGLIAIRDRRGVIHALFSYRIDNDLRVRKRLSIGDLIVAHLPGSRIDDAVSNVIAEVSAQYGCQIVTIEQPFATRHARHTGCPTAEALRRHRRVN</sequence>
<dbReference type="EMBL" id="FMZW01000073">
    <property type="protein sequence ID" value="SDF78238.1"/>
    <property type="molecule type" value="Genomic_DNA"/>
</dbReference>
<evidence type="ECO:0000313" key="2">
    <source>
        <dbReference type="Proteomes" id="UP000199245"/>
    </source>
</evidence>
<dbReference type="RefSeq" id="WP_092090236.1">
    <property type="nucleotide sequence ID" value="NZ_FMZW01000073.1"/>
</dbReference>
<gene>
    <name evidence="1" type="ORF">SAMN05216337_107324</name>
</gene>
<protein>
    <submittedName>
        <fullName evidence="1">Uncharacterized protein</fullName>
    </submittedName>
</protein>
<evidence type="ECO:0000313" key="1">
    <source>
        <dbReference type="EMBL" id="SDF78238.1"/>
    </source>
</evidence>
<reference evidence="1 2" key="1">
    <citation type="submission" date="2016-10" db="EMBL/GenBank/DDBJ databases">
        <authorList>
            <person name="de Groot N.N."/>
        </authorList>
    </citation>
    <scope>NUCLEOTIDE SEQUENCE [LARGE SCALE GENOMIC DNA]</scope>
    <source>
        <strain evidence="1 2">R5</strain>
    </source>
</reference>
<proteinExistence type="predicted"/>
<dbReference type="Proteomes" id="UP000199245">
    <property type="component" value="Unassembled WGS sequence"/>
</dbReference>
<accession>A0A1G7NVX4</accession>